<keyword evidence="6" id="KW-1185">Reference proteome</keyword>
<dbReference type="STRING" id="1178516.AWR27_00590"/>
<dbReference type="KEGG" id="smon:AWR27_00590"/>
<dbReference type="PANTHER" id="PTHR43825">
    <property type="entry name" value="PYRUVATE DEHYDROGENASE E1 COMPONENT"/>
    <property type="match status" value="1"/>
</dbReference>
<dbReference type="AlphaFoldDB" id="A0A1P9WRH9"/>
<dbReference type="RefSeq" id="WP_077129402.1">
    <property type="nucleotide sequence ID" value="NZ_CP014263.1"/>
</dbReference>
<dbReference type="InterPro" id="IPR051157">
    <property type="entry name" value="PDH/Transketolase"/>
</dbReference>
<gene>
    <name evidence="5" type="ORF">AWR27_00590</name>
</gene>
<dbReference type="CDD" id="cd07033">
    <property type="entry name" value="TPP_PYR_DXS_TK_like"/>
    <property type="match status" value="1"/>
</dbReference>
<dbReference type="Gene3D" id="3.40.50.970">
    <property type="match status" value="1"/>
</dbReference>
<sequence>MAENNDNESGDASLRDAFGHTLLELGHRHDNLIFLDADLHTSTKATGFKKRFPDRFVQVGIAEQNLFGMAAGLALEGFTSMPSTFAAFAARRALDQLAISICFPKLNVKIPGSYCGIPTSRAGASHNCIEDLAVMRSLPNLLVADPGSNADLRAVMHTAMNTPGPVYFRVTRYAVPELFGPDHEFVWGRGETLREGADVTLFGTGIMTWFCLDAADQLAREGIDAEVIHLASVKPIDRTLIVQSLSKTGCAVTAENASIYGGLGDAVSEVLTDEWPAPVQRIGVRDKFVESGGIDELFARHLMTPTDIAKAARLALSRKVRREVLI</sequence>
<organism evidence="5 6">
    <name type="scientific">Spirosoma montaniterrae</name>
    <dbReference type="NCBI Taxonomy" id="1178516"/>
    <lineage>
        <taxon>Bacteria</taxon>
        <taxon>Pseudomonadati</taxon>
        <taxon>Bacteroidota</taxon>
        <taxon>Cytophagia</taxon>
        <taxon>Cytophagales</taxon>
        <taxon>Cytophagaceae</taxon>
        <taxon>Spirosoma</taxon>
    </lineage>
</organism>
<dbReference type="OrthoDB" id="8732661at2"/>
<dbReference type="InterPro" id="IPR029061">
    <property type="entry name" value="THDP-binding"/>
</dbReference>
<dbReference type="Pfam" id="PF02779">
    <property type="entry name" value="Transket_pyr"/>
    <property type="match status" value="1"/>
</dbReference>
<comment type="cofactor">
    <cofactor evidence="1">
        <name>thiamine diphosphate</name>
        <dbReference type="ChEBI" id="CHEBI:58937"/>
    </cofactor>
</comment>
<dbReference type="SMART" id="SM00861">
    <property type="entry name" value="Transket_pyr"/>
    <property type="match status" value="1"/>
</dbReference>
<feature type="domain" description="Transketolase-like pyrimidine-binding" evidence="4">
    <location>
        <begin position="12"/>
        <end position="177"/>
    </location>
</feature>
<comment type="similarity">
    <text evidence="2">Belongs to the transketolase family.</text>
</comment>
<dbReference type="InterPro" id="IPR009014">
    <property type="entry name" value="Transketo_C/PFOR_II"/>
</dbReference>
<evidence type="ECO:0000256" key="2">
    <source>
        <dbReference type="ARBA" id="ARBA00007131"/>
    </source>
</evidence>
<name>A0A1P9WRH9_9BACT</name>
<dbReference type="Proteomes" id="UP000187941">
    <property type="component" value="Chromosome"/>
</dbReference>
<evidence type="ECO:0000313" key="6">
    <source>
        <dbReference type="Proteomes" id="UP000187941"/>
    </source>
</evidence>
<dbReference type="InterPro" id="IPR005475">
    <property type="entry name" value="Transketolase-like_Pyr-bd"/>
</dbReference>
<reference evidence="5 6" key="1">
    <citation type="submission" date="2016-01" db="EMBL/GenBank/DDBJ databases">
        <authorList>
            <person name="Oliw E.H."/>
        </authorList>
    </citation>
    <scope>NUCLEOTIDE SEQUENCE [LARGE SCALE GENOMIC DNA]</scope>
    <source>
        <strain evidence="5 6">DY10</strain>
    </source>
</reference>
<dbReference type="SUPFAM" id="SSF52518">
    <property type="entry name" value="Thiamin diphosphate-binding fold (THDP-binding)"/>
    <property type="match status" value="1"/>
</dbReference>
<keyword evidence="3" id="KW-0786">Thiamine pyrophosphate</keyword>
<evidence type="ECO:0000256" key="1">
    <source>
        <dbReference type="ARBA" id="ARBA00001964"/>
    </source>
</evidence>
<evidence type="ECO:0000259" key="4">
    <source>
        <dbReference type="SMART" id="SM00861"/>
    </source>
</evidence>
<accession>A0A1P9WRH9</accession>
<dbReference type="PANTHER" id="PTHR43825:SF1">
    <property type="entry name" value="TRANSKETOLASE-LIKE PYRIMIDINE-BINDING DOMAIN-CONTAINING PROTEIN"/>
    <property type="match status" value="1"/>
</dbReference>
<dbReference type="EMBL" id="CP014263">
    <property type="protein sequence ID" value="AQG77977.1"/>
    <property type="molecule type" value="Genomic_DNA"/>
</dbReference>
<dbReference type="InterPro" id="IPR033248">
    <property type="entry name" value="Transketolase_C"/>
</dbReference>
<dbReference type="SUPFAM" id="SSF52922">
    <property type="entry name" value="TK C-terminal domain-like"/>
    <property type="match status" value="1"/>
</dbReference>
<proteinExistence type="inferred from homology"/>
<evidence type="ECO:0000256" key="3">
    <source>
        <dbReference type="ARBA" id="ARBA00023052"/>
    </source>
</evidence>
<dbReference type="FunFam" id="3.40.50.970:FF:000129">
    <property type="entry name" value="Transketolase"/>
    <property type="match status" value="1"/>
</dbReference>
<protein>
    <recommendedName>
        <fullName evidence="4">Transketolase-like pyrimidine-binding domain-containing protein</fullName>
    </recommendedName>
</protein>
<dbReference type="Pfam" id="PF02780">
    <property type="entry name" value="Transketolase_C"/>
    <property type="match status" value="1"/>
</dbReference>
<evidence type="ECO:0000313" key="5">
    <source>
        <dbReference type="EMBL" id="AQG77977.1"/>
    </source>
</evidence>
<dbReference type="Gene3D" id="3.40.50.920">
    <property type="match status" value="1"/>
</dbReference>